<dbReference type="Proteomes" id="UP000247838">
    <property type="component" value="Unassembled WGS sequence"/>
</dbReference>
<dbReference type="PROSITE" id="PS00175">
    <property type="entry name" value="PG_MUTASE"/>
    <property type="match status" value="1"/>
</dbReference>
<feature type="binding site" evidence="3">
    <location>
        <begin position="20"/>
        <end position="27"/>
    </location>
    <ligand>
        <name>substrate</name>
    </ligand>
</feature>
<keyword evidence="1" id="KW-0378">Hydrolase</keyword>
<evidence type="ECO:0000313" key="4">
    <source>
        <dbReference type="EMBL" id="PXY95881.1"/>
    </source>
</evidence>
<dbReference type="GO" id="GO:0043456">
    <property type="term" value="P:regulation of pentose-phosphate shunt"/>
    <property type="evidence" value="ECO:0007669"/>
    <property type="project" value="TreeGrafter"/>
</dbReference>
<dbReference type="AlphaFoldDB" id="A0A318N3D4"/>
<dbReference type="InterPro" id="IPR001345">
    <property type="entry name" value="PG/BPGM_mutase_AS"/>
</dbReference>
<evidence type="ECO:0000256" key="3">
    <source>
        <dbReference type="PIRSR" id="PIRSR613078-2"/>
    </source>
</evidence>
<dbReference type="PANTHER" id="PTHR46517:SF1">
    <property type="entry name" value="FRUCTOSE-2,6-BISPHOSPHATASE TIGAR"/>
    <property type="match status" value="1"/>
</dbReference>
<feature type="active site" description="Tele-phosphohistidine intermediate" evidence="2">
    <location>
        <position position="21"/>
    </location>
</feature>
<dbReference type="CDD" id="cd07067">
    <property type="entry name" value="HP_PGM_like"/>
    <property type="match status" value="1"/>
</dbReference>
<dbReference type="InterPro" id="IPR029033">
    <property type="entry name" value="His_PPase_superfam"/>
</dbReference>
<dbReference type="PANTHER" id="PTHR46517">
    <property type="entry name" value="FRUCTOSE-2,6-BISPHOSPHATASE TIGAR"/>
    <property type="match status" value="1"/>
</dbReference>
<dbReference type="InterPro" id="IPR013078">
    <property type="entry name" value="His_Pase_superF_clade-1"/>
</dbReference>
<organism evidence="4 5">
    <name type="scientific">Frischella perrara</name>
    <dbReference type="NCBI Taxonomy" id="1267021"/>
    <lineage>
        <taxon>Bacteria</taxon>
        <taxon>Pseudomonadati</taxon>
        <taxon>Pseudomonadota</taxon>
        <taxon>Gammaproteobacteria</taxon>
        <taxon>Orbales</taxon>
        <taxon>Orbaceae</taxon>
        <taxon>Frischella</taxon>
    </lineage>
</organism>
<dbReference type="InterPro" id="IPR051695">
    <property type="entry name" value="Phosphoglycerate_Mutase"/>
</dbReference>
<feature type="binding site" evidence="3">
    <location>
        <position position="70"/>
    </location>
    <ligand>
        <name>substrate</name>
    </ligand>
</feature>
<dbReference type="SUPFAM" id="SSF53254">
    <property type="entry name" value="Phosphoglycerate mutase-like"/>
    <property type="match status" value="1"/>
</dbReference>
<reference evidence="4 5" key="1">
    <citation type="submission" date="2018-05" db="EMBL/GenBank/DDBJ databases">
        <title>Reference genomes for bee gut microbiota database.</title>
        <authorList>
            <person name="Ellegaard K.M."/>
        </authorList>
    </citation>
    <scope>NUCLEOTIDE SEQUENCE [LARGE SCALE GENOMIC DNA]</scope>
    <source>
        <strain evidence="4 5">ESL0167</strain>
    </source>
</reference>
<proteinExistence type="predicted"/>
<sequence>MNFKILKGYNMKNLNLYLIRHGQTEWNIADRMQGVQNSPLTEKGVLGAKITGEYLKTTPFIQAYSSPLPRAMDTRDYILAENNVSAPTATLAGLSEMDFGAWEGQHVPELVKLDEFQQYLKDPENYQGKTNQGEKYLDVLNRMQRSLDEIVKNAPADNGNILIVSHATALRILLCVLNGGDWRKHRDDNYFPRILNTSISLVNYQGNGDEGTYTVKYFNDVNHIPD</sequence>
<dbReference type="GO" id="GO:0045820">
    <property type="term" value="P:negative regulation of glycolytic process"/>
    <property type="evidence" value="ECO:0007669"/>
    <property type="project" value="TreeGrafter"/>
</dbReference>
<evidence type="ECO:0000313" key="5">
    <source>
        <dbReference type="Proteomes" id="UP000247838"/>
    </source>
</evidence>
<dbReference type="Pfam" id="PF00300">
    <property type="entry name" value="His_Phos_1"/>
    <property type="match status" value="1"/>
</dbReference>
<evidence type="ECO:0000256" key="2">
    <source>
        <dbReference type="PIRSR" id="PIRSR613078-1"/>
    </source>
</evidence>
<gene>
    <name evidence="4" type="ORF">DKK76_03035</name>
</gene>
<comment type="caution">
    <text evidence="4">The sequence shown here is derived from an EMBL/GenBank/DDBJ whole genome shotgun (WGS) entry which is preliminary data.</text>
</comment>
<name>A0A318N3D4_FRIPE</name>
<dbReference type="EMBL" id="QGLM01000007">
    <property type="protein sequence ID" value="PXY95881.1"/>
    <property type="molecule type" value="Genomic_DNA"/>
</dbReference>
<accession>A0A318N3D4</accession>
<evidence type="ECO:0000256" key="1">
    <source>
        <dbReference type="ARBA" id="ARBA00022801"/>
    </source>
</evidence>
<dbReference type="GO" id="GO:0005829">
    <property type="term" value="C:cytosol"/>
    <property type="evidence" value="ECO:0007669"/>
    <property type="project" value="TreeGrafter"/>
</dbReference>
<feature type="active site" description="Proton donor/acceptor" evidence="2">
    <location>
        <position position="96"/>
    </location>
</feature>
<dbReference type="Gene3D" id="3.40.50.1240">
    <property type="entry name" value="Phosphoglycerate mutase-like"/>
    <property type="match status" value="1"/>
</dbReference>
<protein>
    <submittedName>
        <fullName evidence="4">Histidine phosphatase family protein</fullName>
    </submittedName>
</protein>
<dbReference type="SMART" id="SM00855">
    <property type="entry name" value="PGAM"/>
    <property type="match status" value="1"/>
</dbReference>
<dbReference type="GO" id="GO:0004331">
    <property type="term" value="F:fructose-2,6-bisphosphate 2-phosphatase activity"/>
    <property type="evidence" value="ECO:0007669"/>
    <property type="project" value="TreeGrafter"/>
</dbReference>